<dbReference type="SMART" id="SM00387">
    <property type="entry name" value="HATPase_c"/>
    <property type="match status" value="1"/>
</dbReference>
<sequence length="339" mass="38577">MRLKILKGCLMTNQNIQDGLKNLIEQTYLIEQEYKNLHSSYENLQKIIKDVVDVMPTALWVLNSDGTLFLQNSQAIKDSELFQNINLNTPGEIEFKGCVYLIKIANKDDKKIVSAVDITNEKRNERLASMGQVAAHLAHEIRNPIGSVSLLTSTLLRKADDRIKPMVGEIQKAIWRVERIIKATLLFTKGVQINPDVFNFLELKEECEEAIKSYTYSKDIKFDLRFKSAFYNADKDLLGMVFQNLIFNAIDAIEESEDESGEVALSYEKTPQEHKFYIRDSGVKINDKKMVFEPFKTSKLKGNGLGLSLCLQIILAHKGSIEVTLSPKTFCISLPIYKK</sequence>
<dbReference type="InterPro" id="IPR036890">
    <property type="entry name" value="HATPase_C_sf"/>
</dbReference>
<reference evidence="10 13" key="2">
    <citation type="submission" date="2020-10" db="EMBL/GenBank/DDBJ databases">
        <title>Campylobacter californiensis sp. nov. isolated from cattle and feral swine in California.</title>
        <authorList>
            <person name="Miller W.G."/>
        </authorList>
    </citation>
    <scope>NUCLEOTIDE SEQUENCE [LARGE SCALE GENOMIC DNA]</scope>
    <source>
        <strain evidence="10 13">RM12919</strain>
    </source>
</reference>
<dbReference type="Gene3D" id="3.30.565.10">
    <property type="entry name" value="Histidine kinase-like ATPase, C-terminal domain"/>
    <property type="match status" value="1"/>
</dbReference>
<dbReference type="EC" id="2.7.13.3" evidence="2"/>
<comment type="caution">
    <text evidence="11">The sequence shown here is derived from an EMBL/GenBank/DDBJ whole genome shotgun (WGS) entry which is preliminary data.</text>
</comment>
<dbReference type="AlphaFoldDB" id="A0AAW3ZU93"/>
<evidence type="ECO:0000313" key="11">
    <source>
        <dbReference type="EMBL" id="MBE3608387.1"/>
    </source>
</evidence>
<name>A0AAW3ZU93_9BACT</name>
<protein>
    <recommendedName>
        <fullName evidence="2">histidine kinase</fullName>
        <ecNumber evidence="2">2.7.13.3</ecNumber>
    </recommendedName>
</protein>
<evidence type="ECO:0000313" key="13">
    <source>
        <dbReference type="Proteomes" id="UP001318760"/>
    </source>
</evidence>
<proteinExistence type="predicted"/>
<keyword evidence="5" id="KW-0547">Nucleotide-binding</keyword>
<evidence type="ECO:0000259" key="9">
    <source>
        <dbReference type="PROSITE" id="PS50109"/>
    </source>
</evidence>
<dbReference type="EMBL" id="JADBHS010000014">
    <property type="protein sequence ID" value="MBE2986945.1"/>
    <property type="molecule type" value="Genomic_DNA"/>
</dbReference>
<comment type="catalytic activity">
    <reaction evidence="1">
        <text>ATP + protein L-histidine = ADP + protein N-phospho-L-histidine.</text>
        <dbReference type="EC" id="2.7.13.3"/>
    </reaction>
</comment>
<keyword evidence="6 11" id="KW-0418">Kinase</keyword>
<keyword evidence="3" id="KW-0597">Phosphoprotein</keyword>
<organism evidence="11 12">
    <name type="scientific">Campylobacter californiensis</name>
    <dbReference type="NCBI Taxonomy" id="1032243"/>
    <lineage>
        <taxon>Bacteria</taxon>
        <taxon>Pseudomonadati</taxon>
        <taxon>Campylobacterota</taxon>
        <taxon>Epsilonproteobacteria</taxon>
        <taxon>Campylobacterales</taxon>
        <taxon>Campylobacteraceae</taxon>
        <taxon>Campylobacter</taxon>
    </lineage>
</organism>
<keyword evidence="7" id="KW-0067">ATP-binding</keyword>
<feature type="domain" description="Histidine kinase" evidence="9">
    <location>
        <begin position="136"/>
        <end position="338"/>
    </location>
</feature>
<dbReference type="SUPFAM" id="SSF47384">
    <property type="entry name" value="Homodimeric domain of signal transducing histidine kinase"/>
    <property type="match status" value="1"/>
</dbReference>
<evidence type="ECO:0000256" key="4">
    <source>
        <dbReference type="ARBA" id="ARBA00022679"/>
    </source>
</evidence>
<evidence type="ECO:0000256" key="8">
    <source>
        <dbReference type="ARBA" id="ARBA00023012"/>
    </source>
</evidence>
<dbReference type="InterPro" id="IPR036097">
    <property type="entry name" value="HisK_dim/P_sf"/>
</dbReference>
<keyword evidence="4" id="KW-0808">Transferase</keyword>
<evidence type="ECO:0000256" key="2">
    <source>
        <dbReference type="ARBA" id="ARBA00012438"/>
    </source>
</evidence>
<evidence type="ECO:0000256" key="3">
    <source>
        <dbReference type="ARBA" id="ARBA00022553"/>
    </source>
</evidence>
<dbReference type="PANTHER" id="PTHR43065:SF10">
    <property type="entry name" value="PEROXIDE STRESS-ACTIVATED HISTIDINE KINASE MAK3"/>
    <property type="match status" value="1"/>
</dbReference>
<evidence type="ECO:0000313" key="12">
    <source>
        <dbReference type="Proteomes" id="UP000650616"/>
    </source>
</evidence>
<dbReference type="Pfam" id="PF02518">
    <property type="entry name" value="HATPase_c"/>
    <property type="match status" value="1"/>
</dbReference>
<dbReference type="Proteomes" id="UP001318760">
    <property type="component" value="Unassembled WGS sequence"/>
</dbReference>
<dbReference type="InterPro" id="IPR003661">
    <property type="entry name" value="HisK_dim/P_dom"/>
</dbReference>
<dbReference type="SMART" id="SM00388">
    <property type="entry name" value="HisKA"/>
    <property type="match status" value="1"/>
</dbReference>
<dbReference type="InterPro" id="IPR003594">
    <property type="entry name" value="HATPase_dom"/>
</dbReference>
<dbReference type="InterPro" id="IPR005467">
    <property type="entry name" value="His_kinase_dom"/>
</dbReference>
<dbReference type="CDD" id="cd00082">
    <property type="entry name" value="HisKA"/>
    <property type="match status" value="1"/>
</dbReference>
<dbReference type="Gene3D" id="1.10.287.130">
    <property type="match status" value="1"/>
</dbReference>
<accession>A0AAW3ZU93</accession>
<dbReference type="EMBL" id="LIWG01000007">
    <property type="protein sequence ID" value="MBE3608387.1"/>
    <property type="molecule type" value="Genomic_DNA"/>
</dbReference>
<gene>
    <name evidence="10" type="ORF">CCAL12919_07410</name>
    <name evidence="11" type="ORF">CCAL9337_06580</name>
</gene>
<evidence type="ECO:0000256" key="7">
    <source>
        <dbReference type="ARBA" id="ARBA00022840"/>
    </source>
</evidence>
<evidence type="ECO:0000256" key="5">
    <source>
        <dbReference type="ARBA" id="ARBA00022741"/>
    </source>
</evidence>
<dbReference type="InterPro" id="IPR004358">
    <property type="entry name" value="Sig_transdc_His_kin-like_C"/>
</dbReference>
<dbReference type="GO" id="GO:0005524">
    <property type="term" value="F:ATP binding"/>
    <property type="evidence" value="ECO:0007669"/>
    <property type="project" value="UniProtKB-KW"/>
</dbReference>
<evidence type="ECO:0000313" key="10">
    <source>
        <dbReference type="EMBL" id="MBE2986945.1"/>
    </source>
</evidence>
<dbReference type="Pfam" id="PF00512">
    <property type="entry name" value="HisKA"/>
    <property type="match status" value="1"/>
</dbReference>
<evidence type="ECO:0000256" key="6">
    <source>
        <dbReference type="ARBA" id="ARBA00022777"/>
    </source>
</evidence>
<dbReference type="Proteomes" id="UP000650616">
    <property type="component" value="Unassembled WGS sequence"/>
</dbReference>
<dbReference type="PANTHER" id="PTHR43065">
    <property type="entry name" value="SENSOR HISTIDINE KINASE"/>
    <property type="match status" value="1"/>
</dbReference>
<dbReference type="SUPFAM" id="SSF55874">
    <property type="entry name" value="ATPase domain of HSP90 chaperone/DNA topoisomerase II/histidine kinase"/>
    <property type="match status" value="1"/>
</dbReference>
<dbReference type="PRINTS" id="PR00344">
    <property type="entry name" value="BCTRLSENSOR"/>
</dbReference>
<keyword evidence="12" id="KW-1185">Reference proteome</keyword>
<keyword evidence="8" id="KW-0902">Two-component regulatory system</keyword>
<reference evidence="11 12" key="1">
    <citation type="submission" date="2015-08" db="EMBL/GenBank/DDBJ databases">
        <title>Comparative genomics of the Campylobacter concisus group.</title>
        <authorList>
            <person name="Yee E."/>
            <person name="Chapman M.H."/>
            <person name="Huynh S."/>
            <person name="Bono J.L."/>
            <person name="On S.L."/>
            <person name="St Leger J."/>
            <person name="Foster G."/>
            <person name="Parker C.T."/>
            <person name="Miller W.G."/>
        </authorList>
    </citation>
    <scope>NUCLEOTIDE SEQUENCE [LARGE SCALE GENOMIC DNA]</scope>
    <source>
        <strain evidence="11 12">RM9337</strain>
    </source>
</reference>
<dbReference type="GO" id="GO:0000155">
    <property type="term" value="F:phosphorelay sensor kinase activity"/>
    <property type="evidence" value="ECO:0007669"/>
    <property type="project" value="InterPro"/>
</dbReference>
<dbReference type="PROSITE" id="PS50109">
    <property type="entry name" value="HIS_KIN"/>
    <property type="match status" value="1"/>
</dbReference>
<evidence type="ECO:0000256" key="1">
    <source>
        <dbReference type="ARBA" id="ARBA00000085"/>
    </source>
</evidence>